<dbReference type="EMBL" id="JAINUF010000004">
    <property type="protein sequence ID" value="KAJ8364497.1"/>
    <property type="molecule type" value="Genomic_DNA"/>
</dbReference>
<keyword evidence="3" id="KW-1185">Reference proteome</keyword>
<proteinExistence type="predicted"/>
<keyword evidence="1" id="KW-1133">Transmembrane helix</keyword>
<dbReference type="AlphaFoldDB" id="A0A9Q1FRU7"/>
<dbReference type="Proteomes" id="UP001152622">
    <property type="component" value="Chromosome 4"/>
</dbReference>
<protein>
    <submittedName>
        <fullName evidence="2">Uncharacterized protein</fullName>
    </submittedName>
</protein>
<feature type="transmembrane region" description="Helical" evidence="1">
    <location>
        <begin position="6"/>
        <end position="26"/>
    </location>
</feature>
<keyword evidence="1" id="KW-0812">Transmembrane</keyword>
<evidence type="ECO:0000313" key="3">
    <source>
        <dbReference type="Proteomes" id="UP001152622"/>
    </source>
</evidence>
<accession>A0A9Q1FRU7</accession>
<evidence type="ECO:0000313" key="2">
    <source>
        <dbReference type="EMBL" id="KAJ8364497.1"/>
    </source>
</evidence>
<name>A0A9Q1FRU7_SYNKA</name>
<evidence type="ECO:0000256" key="1">
    <source>
        <dbReference type="SAM" id="Phobius"/>
    </source>
</evidence>
<gene>
    <name evidence="2" type="ORF">SKAU_G00133280</name>
</gene>
<sequence>MLDILVLMFFAIIGLVFLSYIIYMLVMNAGALTGLRHCEGTKSKADISVVPCIPRLHTLEIKAMRERWLLRKGWRSCGRLEWTADPHLHQADSQLLTSLTVSRIDSIWHTFCDLHIAVAFGTHSCH</sequence>
<organism evidence="2 3">
    <name type="scientific">Synaphobranchus kaupii</name>
    <name type="common">Kaup's arrowtooth eel</name>
    <dbReference type="NCBI Taxonomy" id="118154"/>
    <lineage>
        <taxon>Eukaryota</taxon>
        <taxon>Metazoa</taxon>
        <taxon>Chordata</taxon>
        <taxon>Craniata</taxon>
        <taxon>Vertebrata</taxon>
        <taxon>Euteleostomi</taxon>
        <taxon>Actinopterygii</taxon>
        <taxon>Neopterygii</taxon>
        <taxon>Teleostei</taxon>
        <taxon>Anguilliformes</taxon>
        <taxon>Synaphobranchidae</taxon>
        <taxon>Synaphobranchus</taxon>
    </lineage>
</organism>
<reference evidence="2" key="1">
    <citation type="journal article" date="2023" name="Science">
        <title>Genome structures resolve the early diversification of teleost fishes.</title>
        <authorList>
            <person name="Parey E."/>
            <person name="Louis A."/>
            <person name="Montfort J."/>
            <person name="Bouchez O."/>
            <person name="Roques C."/>
            <person name="Iampietro C."/>
            <person name="Lluch J."/>
            <person name="Castinel A."/>
            <person name="Donnadieu C."/>
            <person name="Desvignes T."/>
            <person name="Floi Bucao C."/>
            <person name="Jouanno E."/>
            <person name="Wen M."/>
            <person name="Mejri S."/>
            <person name="Dirks R."/>
            <person name="Jansen H."/>
            <person name="Henkel C."/>
            <person name="Chen W.J."/>
            <person name="Zahm M."/>
            <person name="Cabau C."/>
            <person name="Klopp C."/>
            <person name="Thompson A.W."/>
            <person name="Robinson-Rechavi M."/>
            <person name="Braasch I."/>
            <person name="Lecointre G."/>
            <person name="Bobe J."/>
            <person name="Postlethwait J.H."/>
            <person name="Berthelot C."/>
            <person name="Roest Crollius H."/>
            <person name="Guiguen Y."/>
        </authorList>
    </citation>
    <scope>NUCLEOTIDE SEQUENCE</scope>
    <source>
        <strain evidence="2">WJC10195</strain>
    </source>
</reference>
<keyword evidence="1" id="KW-0472">Membrane</keyword>
<comment type="caution">
    <text evidence="2">The sequence shown here is derived from an EMBL/GenBank/DDBJ whole genome shotgun (WGS) entry which is preliminary data.</text>
</comment>